<protein>
    <submittedName>
        <fullName evidence="1">Starch-binding associating with outer membrane</fullName>
    </submittedName>
</protein>
<dbReference type="InterPro" id="IPR011990">
    <property type="entry name" value="TPR-like_helical_dom_sf"/>
</dbReference>
<dbReference type="AlphaFoldDB" id="A0A170YHE3"/>
<dbReference type="InterPro" id="IPR041662">
    <property type="entry name" value="SusD-like_2"/>
</dbReference>
<dbReference type="Proteomes" id="UP000076586">
    <property type="component" value="Unassembled WGS sequence"/>
</dbReference>
<dbReference type="OrthoDB" id="1387301at2"/>
<name>A0A170YHE3_9BACT</name>
<sequence>MKNLIYIFVIGCLLSLNLTSCKDWLDVNTDPDSPNNKSAQISNRLPWIQHFYMYSAGVTNYRTACQAGVFYSSSANPNSLAVTWACAPGNTTTPYQTWFVEVAANLNDLYEKAQKEGAYHYMAVADVFHAMGFMEMLDLYGEIPYTQALSGIASPTYDDGKTIFNGCIAKLDEAIQLFGKTQEAGATTLAAGDMWNNGVVSKWVKLCYGLKARYLLKLSKKTDLFKPDDILDCLSKGPQAIGDNTVGPCFNSSSDVTDYLFGDPVMTNGNWDYAAYGSTQRISQYYYNLLTNMRASGVTDPRMTKIVPAAMCNIKLDASGKVQSYDWYRSKPVDFFGASTRLLKGGPTSISLPTYAVADKTITYSITDNTERANFIAGLVGKHTYTVSGNNVSVLYQKGSVYVNSTNYNYAGDTAYVTLRNNSYLTGNQTLPLTDLNWYYSTDAMTAGAVGSTGSFQIRPVSDQEILTYHEMCFIKAEVYMRKGDKDNAFKAYQAGIQAHMDMMQAKLTAWKGAGYKNPDMWPMDPTQMAAYMTSAAVCQSSGTLTMTDIMLQKYLAMGCSVENWNDMRRFNYSAGNIGTFGVVYPGYDRGPLFAGGSQITGTSKTDPTYWMRRWMLPTNLELNYNSTNAKAANVHAGDPNIWCYPVWWDCATDDEYNGYIKAK</sequence>
<evidence type="ECO:0000313" key="1">
    <source>
        <dbReference type="EMBL" id="GAT61809.1"/>
    </source>
</evidence>
<reference evidence="2" key="1">
    <citation type="submission" date="2016-04" db="EMBL/GenBank/DDBJ databases">
        <title>Draft genome sequence of Paludibacter jiangxiensis strain NM7.</title>
        <authorList>
            <person name="Qiu Y."/>
            <person name="Matsuura N."/>
            <person name="Ohashi A."/>
            <person name="Tourlousse M.D."/>
            <person name="Sekiguchi Y."/>
        </authorList>
    </citation>
    <scope>NUCLEOTIDE SEQUENCE [LARGE SCALE GENOMIC DNA]</scope>
    <source>
        <strain evidence="2">NM7</strain>
    </source>
</reference>
<proteinExistence type="predicted"/>
<dbReference type="Pfam" id="PF12771">
    <property type="entry name" value="SusD-like_2"/>
    <property type="match status" value="2"/>
</dbReference>
<evidence type="ECO:0000313" key="2">
    <source>
        <dbReference type="Proteomes" id="UP000076586"/>
    </source>
</evidence>
<keyword evidence="2" id="KW-1185">Reference proteome</keyword>
<dbReference type="STRING" id="681398.PJIAN_1394"/>
<accession>A0A170YHE3</accession>
<organism evidence="1 2">
    <name type="scientific">Paludibacter jiangxiensis</name>
    <dbReference type="NCBI Taxonomy" id="681398"/>
    <lineage>
        <taxon>Bacteria</taxon>
        <taxon>Pseudomonadati</taxon>
        <taxon>Bacteroidota</taxon>
        <taxon>Bacteroidia</taxon>
        <taxon>Bacteroidales</taxon>
        <taxon>Paludibacteraceae</taxon>
        <taxon>Paludibacter</taxon>
    </lineage>
</organism>
<comment type="caution">
    <text evidence="1">The sequence shown here is derived from an EMBL/GenBank/DDBJ whole genome shotgun (WGS) entry which is preliminary data.</text>
</comment>
<reference evidence="2" key="2">
    <citation type="journal article" date="2017" name="Genome Announc.">
        <title>Draft genome sequence of Paludibacter jiangxiensis NM7(T), a propionate-producing fermentative bacterium.</title>
        <authorList>
            <person name="Qiu Y.-L."/>
            <person name="Tourlousse D.M."/>
            <person name="Matsuura N."/>
            <person name="Ohashi A."/>
            <person name="Sekiguchi Y."/>
        </authorList>
    </citation>
    <scope>NUCLEOTIDE SEQUENCE [LARGE SCALE GENOMIC DNA]</scope>
    <source>
        <strain evidence="2">NM7</strain>
    </source>
</reference>
<dbReference type="EMBL" id="BDCR01000001">
    <property type="protein sequence ID" value="GAT61809.1"/>
    <property type="molecule type" value="Genomic_DNA"/>
</dbReference>
<dbReference type="SUPFAM" id="SSF48452">
    <property type="entry name" value="TPR-like"/>
    <property type="match status" value="1"/>
</dbReference>
<dbReference type="RefSeq" id="WP_068701499.1">
    <property type="nucleotide sequence ID" value="NZ_BDCR01000001.1"/>
</dbReference>
<dbReference type="Gene3D" id="1.25.40.390">
    <property type="match status" value="2"/>
</dbReference>
<gene>
    <name evidence="1" type="ORF">PJIAN_1394</name>
</gene>